<protein>
    <submittedName>
        <fullName evidence="3">LysM domain-containing protein</fullName>
    </submittedName>
</protein>
<dbReference type="RefSeq" id="WP_090198693.1">
    <property type="nucleotide sequence ID" value="NZ_FOYP01000001.1"/>
</dbReference>
<evidence type="ECO:0000313" key="4">
    <source>
        <dbReference type="Proteomes" id="UP000199478"/>
    </source>
</evidence>
<dbReference type="SMART" id="SM00257">
    <property type="entry name" value="LysM"/>
    <property type="match status" value="1"/>
</dbReference>
<dbReference type="OrthoDB" id="8479038at2"/>
<dbReference type="Pfam" id="PF01476">
    <property type="entry name" value="LysM"/>
    <property type="match status" value="1"/>
</dbReference>
<dbReference type="InterPro" id="IPR018392">
    <property type="entry name" value="LysM"/>
</dbReference>
<dbReference type="AlphaFoldDB" id="A0A1I6GGJ1"/>
<dbReference type="PROSITE" id="PS51782">
    <property type="entry name" value="LYSM"/>
    <property type="match status" value="1"/>
</dbReference>
<organism evidence="3 4">
    <name type="scientific">Yoonia tamlensis</name>
    <dbReference type="NCBI Taxonomy" id="390270"/>
    <lineage>
        <taxon>Bacteria</taxon>
        <taxon>Pseudomonadati</taxon>
        <taxon>Pseudomonadota</taxon>
        <taxon>Alphaproteobacteria</taxon>
        <taxon>Rhodobacterales</taxon>
        <taxon>Paracoccaceae</taxon>
        <taxon>Yoonia</taxon>
    </lineage>
</organism>
<gene>
    <name evidence="3" type="ORF">SAMN04488005_1630</name>
</gene>
<keyword evidence="4" id="KW-1185">Reference proteome</keyword>
<dbReference type="SUPFAM" id="SSF54106">
    <property type="entry name" value="LysM domain"/>
    <property type="match status" value="1"/>
</dbReference>
<evidence type="ECO:0000259" key="2">
    <source>
        <dbReference type="PROSITE" id="PS51782"/>
    </source>
</evidence>
<sequence length="373" mass="40597">MSKSNTYGTSIAKQRLSRLTSTGASALCAASLGLVVASTSQVHAQEQCSTYTIVRGDTLSQVAGRANVRGGYQVLFNANTDILASPNLLEVGQVLKIPCEDGSLPTTETAAAAPAESAPRLQPESLDRPLRFVTASGYAPFTEESMDGGGMLTKMVRRSMELGNPDQAFSIIFVNDWGSHLNDLLPSGAFDMAFPWFLPDCDKVENLSAPNAFRCTDFNHSAPFYDALVGYYTLAGSAYDGATTYPELFGARLCRPESWFTFDLEAEQLVDPTISLVQVPQMECWELLRNGEVDIVTYDALPAEEDLDNAGMKDVVAQIANLTSQQTLHVFVSKNNPNGDAYMDIINAGLEELRLSGEWFEIVREGIKETVEN</sequence>
<accession>A0A1I6GGJ1</accession>
<dbReference type="SUPFAM" id="SSF53850">
    <property type="entry name" value="Periplasmic binding protein-like II"/>
    <property type="match status" value="1"/>
</dbReference>
<dbReference type="EMBL" id="FOYP01000001">
    <property type="protein sequence ID" value="SFR41306.1"/>
    <property type="molecule type" value="Genomic_DNA"/>
</dbReference>
<proteinExistence type="predicted"/>
<dbReference type="STRING" id="390270.SAMN04488005_1630"/>
<feature type="domain" description="LysM" evidence="2">
    <location>
        <begin position="49"/>
        <end position="97"/>
    </location>
</feature>
<dbReference type="Gene3D" id="3.10.350.10">
    <property type="entry name" value="LysM domain"/>
    <property type="match status" value="1"/>
</dbReference>
<reference evidence="4" key="1">
    <citation type="submission" date="2016-10" db="EMBL/GenBank/DDBJ databases">
        <authorList>
            <person name="Varghese N."/>
            <person name="Submissions S."/>
        </authorList>
    </citation>
    <scope>NUCLEOTIDE SEQUENCE [LARGE SCALE GENOMIC DNA]</scope>
    <source>
        <strain evidence="4">DSM 26879</strain>
    </source>
</reference>
<name>A0A1I6GGJ1_9RHOB</name>
<feature type="chain" id="PRO_5011601741" evidence="1">
    <location>
        <begin position="45"/>
        <end position="373"/>
    </location>
</feature>
<keyword evidence="1" id="KW-0732">Signal</keyword>
<dbReference type="Proteomes" id="UP000199478">
    <property type="component" value="Unassembled WGS sequence"/>
</dbReference>
<dbReference type="Gene3D" id="3.40.190.10">
    <property type="entry name" value="Periplasmic binding protein-like II"/>
    <property type="match status" value="2"/>
</dbReference>
<evidence type="ECO:0000256" key="1">
    <source>
        <dbReference type="SAM" id="SignalP"/>
    </source>
</evidence>
<dbReference type="InterPro" id="IPR036779">
    <property type="entry name" value="LysM_dom_sf"/>
</dbReference>
<feature type="signal peptide" evidence="1">
    <location>
        <begin position="1"/>
        <end position="44"/>
    </location>
</feature>
<dbReference type="CDD" id="cd00118">
    <property type="entry name" value="LysM"/>
    <property type="match status" value="1"/>
</dbReference>
<evidence type="ECO:0000313" key="3">
    <source>
        <dbReference type="EMBL" id="SFR41306.1"/>
    </source>
</evidence>